<dbReference type="GO" id="GO:0003700">
    <property type="term" value="F:DNA-binding transcription factor activity"/>
    <property type="evidence" value="ECO:0007669"/>
    <property type="project" value="InterPro"/>
</dbReference>
<dbReference type="Gene3D" id="1.10.10.60">
    <property type="entry name" value="Homeodomain-like"/>
    <property type="match status" value="2"/>
</dbReference>
<keyword evidence="6" id="KW-1185">Reference proteome</keyword>
<dbReference type="Proteomes" id="UP000632125">
    <property type="component" value="Unassembled WGS sequence"/>
</dbReference>
<dbReference type="AlphaFoldDB" id="A0A927CK51"/>
<dbReference type="RefSeq" id="WP_190857474.1">
    <property type="nucleotide sequence ID" value="NZ_JACXIY010000001.1"/>
</dbReference>
<comment type="caution">
    <text evidence="5">The sequence shown here is derived from an EMBL/GenBank/DDBJ whole genome shotgun (WGS) entry which is preliminary data.</text>
</comment>
<evidence type="ECO:0000256" key="2">
    <source>
        <dbReference type="ARBA" id="ARBA00023125"/>
    </source>
</evidence>
<protein>
    <submittedName>
        <fullName evidence="5">Helix-turn-helix transcriptional regulator</fullName>
    </submittedName>
</protein>
<sequence>MIYLKRVGYNVEHSDGLTIDRPNGSGDYLFILFRSRMELRFDDKPTQFADKNHYIIYGSGSRHDYRDAEKPMIHDWFHFDGERLDRFFEELHLPLDTLLPAPDPFYISRKVQELHVEHIDTGKFRDEIIDSTIRCLLLKLSAIRNRVGSNMQSGKYYGEIVKLRNEIYQTPQIFYSIEELAAKVNLSRSYFQRIYTELFGISVHNDMINNRIQYAMYLLENTTYGIAEIAHLCGYENDVHFMRQFKKKADMTPSQYRSNHHFDIDRV</sequence>
<dbReference type="PRINTS" id="PR00032">
    <property type="entry name" value="HTHARAC"/>
</dbReference>
<dbReference type="InterPro" id="IPR018062">
    <property type="entry name" value="HTH_AraC-typ_CS"/>
</dbReference>
<evidence type="ECO:0000313" key="5">
    <source>
        <dbReference type="EMBL" id="MBD2867160.1"/>
    </source>
</evidence>
<dbReference type="PROSITE" id="PS00041">
    <property type="entry name" value="HTH_ARAC_FAMILY_1"/>
    <property type="match status" value="1"/>
</dbReference>
<feature type="domain" description="HTH araC/xylS-type" evidence="4">
    <location>
        <begin position="158"/>
        <end position="259"/>
    </location>
</feature>
<dbReference type="Pfam" id="PF12833">
    <property type="entry name" value="HTH_18"/>
    <property type="match status" value="1"/>
</dbReference>
<dbReference type="SMART" id="SM00342">
    <property type="entry name" value="HTH_ARAC"/>
    <property type="match status" value="1"/>
</dbReference>
<dbReference type="InterPro" id="IPR009057">
    <property type="entry name" value="Homeodomain-like_sf"/>
</dbReference>
<evidence type="ECO:0000259" key="4">
    <source>
        <dbReference type="PROSITE" id="PS01124"/>
    </source>
</evidence>
<dbReference type="SUPFAM" id="SSF46689">
    <property type="entry name" value="Homeodomain-like"/>
    <property type="match status" value="1"/>
</dbReference>
<evidence type="ECO:0000256" key="1">
    <source>
        <dbReference type="ARBA" id="ARBA00023015"/>
    </source>
</evidence>
<dbReference type="InterPro" id="IPR020449">
    <property type="entry name" value="Tscrpt_reg_AraC-type_HTH"/>
</dbReference>
<name>A0A927CK51_9BACL</name>
<evidence type="ECO:0000256" key="3">
    <source>
        <dbReference type="ARBA" id="ARBA00023163"/>
    </source>
</evidence>
<gene>
    <name evidence="5" type="ORF">IDH41_01120</name>
</gene>
<dbReference type="EMBL" id="JACXIY010000001">
    <property type="protein sequence ID" value="MBD2867160.1"/>
    <property type="molecule type" value="Genomic_DNA"/>
</dbReference>
<dbReference type="GO" id="GO:0043565">
    <property type="term" value="F:sequence-specific DNA binding"/>
    <property type="evidence" value="ECO:0007669"/>
    <property type="project" value="InterPro"/>
</dbReference>
<reference evidence="5" key="1">
    <citation type="submission" date="2020-09" db="EMBL/GenBank/DDBJ databases">
        <title>A novel bacterium of genus Paenibacillus, isolated from South China Sea.</title>
        <authorList>
            <person name="Huang H."/>
            <person name="Mo K."/>
            <person name="Hu Y."/>
        </authorList>
    </citation>
    <scope>NUCLEOTIDE SEQUENCE</scope>
    <source>
        <strain evidence="5">IB182493</strain>
    </source>
</reference>
<keyword evidence="2" id="KW-0238">DNA-binding</keyword>
<dbReference type="PANTHER" id="PTHR43280:SF28">
    <property type="entry name" value="HTH-TYPE TRANSCRIPTIONAL ACTIVATOR RHAS"/>
    <property type="match status" value="1"/>
</dbReference>
<dbReference type="InterPro" id="IPR018060">
    <property type="entry name" value="HTH_AraC"/>
</dbReference>
<dbReference type="PROSITE" id="PS01124">
    <property type="entry name" value="HTH_ARAC_FAMILY_2"/>
    <property type="match status" value="1"/>
</dbReference>
<proteinExistence type="predicted"/>
<dbReference type="InterPro" id="IPR037923">
    <property type="entry name" value="HTH-like"/>
</dbReference>
<dbReference type="PANTHER" id="PTHR43280">
    <property type="entry name" value="ARAC-FAMILY TRANSCRIPTIONAL REGULATOR"/>
    <property type="match status" value="1"/>
</dbReference>
<keyword evidence="1" id="KW-0805">Transcription regulation</keyword>
<dbReference type="SUPFAM" id="SSF51215">
    <property type="entry name" value="Regulatory protein AraC"/>
    <property type="match status" value="1"/>
</dbReference>
<accession>A0A927CK51</accession>
<organism evidence="5 6">
    <name type="scientific">Paenibacillus arenilitoris</name>
    <dbReference type="NCBI Taxonomy" id="2772299"/>
    <lineage>
        <taxon>Bacteria</taxon>
        <taxon>Bacillati</taxon>
        <taxon>Bacillota</taxon>
        <taxon>Bacilli</taxon>
        <taxon>Bacillales</taxon>
        <taxon>Paenibacillaceae</taxon>
        <taxon>Paenibacillus</taxon>
    </lineage>
</organism>
<keyword evidence="3" id="KW-0804">Transcription</keyword>
<evidence type="ECO:0000313" key="6">
    <source>
        <dbReference type="Proteomes" id="UP000632125"/>
    </source>
</evidence>